<dbReference type="InterPro" id="IPR020904">
    <property type="entry name" value="Sc_DH/Rdtase_CS"/>
</dbReference>
<protein>
    <submittedName>
        <fullName evidence="4">NAD(P)-dependent dehydrogenase, short-chain alcohol dehydrogenase family</fullName>
    </submittedName>
</protein>
<dbReference type="PANTHER" id="PTHR42760:SF133">
    <property type="entry name" value="3-OXOACYL-[ACYL-CARRIER-PROTEIN] REDUCTASE"/>
    <property type="match status" value="1"/>
</dbReference>
<dbReference type="Pfam" id="PF13561">
    <property type="entry name" value="adh_short_C2"/>
    <property type="match status" value="1"/>
</dbReference>
<evidence type="ECO:0000256" key="1">
    <source>
        <dbReference type="ARBA" id="ARBA00006484"/>
    </source>
</evidence>
<dbReference type="Proteomes" id="UP000189818">
    <property type="component" value="Unassembled WGS sequence"/>
</dbReference>
<dbReference type="STRING" id="439228.SAMN06295920_104349"/>
<dbReference type="PRINTS" id="PR00081">
    <property type="entry name" value="GDHRDH"/>
</dbReference>
<dbReference type="PANTHER" id="PTHR42760">
    <property type="entry name" value="SHORT-CHAIN DEHYDROGENASES/REDUCTASES FAMILY MEMBER"/>
    <property type="match status" value="1"/>
</dbReference>
<evidence type="ECO:0000256" key="2">
    <source>
        <dbReference type="ARBA" id="ARBA00023002"/>
    </source>
</evidence>
<dbReference type="PROSITE" id="PS00061">
    <property type="entry name" value="ADH_SHORT"/>
    <property type="match status" value="1"/>
</dbReference>
<dbReference type="PRINTS" id="PR00080">
    <property type="entry name" value="SDRFAMILY"/>
</dbReference>
<organism evidence="4 5">
    <name type="scientific">Rhizorhabdus histidinilytica</name>
    <dbReference type="NCBI Taxonomy" id="439228"/>
    <lineage>
        <taxon>Bacteria</taxon>
        <taxon>Pseudomonadati</taxon>
        <taxon>Pseudomonadota</taxon>
        <taxon>Alphaproteobacteria</taxon>
        <taxon>Sphingomonadales</taxon>
        <taxon>Sphingomonadaceae</taxon>
        <taxon>Rhizorhabdus</taxon>
    </lineage>
</organism>
<accession>A0A1T5CVX5</accession>
<dbReference type="SUPFAM" id="SSF51735">
    <property type="entry name" value="NAD(P)-binding Rossmann-fold domains"/>
    <property type="match status" value="1"/>
</dbReference>
<dbReference type="CDD" id="cd05233">
    <property type="entry name" value="SDR_c"/>
    <property type="match status" value="1"/>
</dbReference>
<evidence type="ECO:0000259" key="3">
    <source>
        <dbReference type="SMART" id="SM00822"/>
    </source>
</evidence>
<evidence type="ECO:0000313" key="4">
    <source>
        <dbReference type="EMBL" id="SKB63513.1"/>
    </source>
</evidence>
<dbReference type="RefSeq" id="WP_079648237.1">
    <property type="nucleotide sequence ID" value="NZ_FUYM01000004.1"/>
</dbReference>
<feature type="domain" description="Ketoreductase" evidence="3">
    <location>
        <begin position="7"/>
        <end position="187"/>
    </location>
</feature>
<dbReference type="Gene3D" id="3.40.50.720">
    <property type="entry name" value="NAD(P)-binding Rossmann-like Domain"/>
    <property type="match status" value="1"/>
</dbReference>
<sequence>MTRFEDKVVVITGGLGGIGLEACERFAAGGARVVAVDRRRDAGGRIAQGFRDRGLDLRCRVADVTSAVQVATLGQYVRSAYGRADILVNNAGMLSFSPIVGADANEWDRVQKVNCKSAFLMIRTFAPLMAGKGAIINISSSAGLKPTANTAAYSIAKAGLLMLTQIAAMELGPGIRVNAIAPGPLDTDMPHNYLKGHPHKDQIMEHMIERTIVKRLGRPGEIAEVVAFLASDAASYINGATITADGGFMS</sequence>
<dbReference type="EMBL" id="FUYM01000004">
    <property type="protein sequence ID" value="SKB63513.1"/>
    <property type="molecule type" value="Genomic_DNA"/>
</dbReference>
<dbReference type="SMART" id="SM00822">
    <property type="entry name" value="PKS_KR"/>
    <property type="match status" value="1"/>
</dbReference>
<dbReference type="OrthoDB" id="9790146at2"/>
<dbReference type="InterPro" id="IPR036291">
    <property type="entry name" value="NAD(P)-bd_dom_sf"/>
</dbReference>
<dbReference type="FunFam" id="3.40.50.720:FF:000084">
    <property type="entry name" value="Short-chain dehydrogenase reductase"/>
    <property type="match status" value="1"/>
</dbReference>
<dbReference type="AlphaFoldDB" id="A0A1T5CVX5"/>
<keyword evidence="5" id="KW-1185">Reference proteome</keyword>
<evidence type="ECO:0000313" key="5">
    <source>
        <dbReference type="Proteomes" id="UP000189818"/>
    </source>
</evidence>
<dbReference type="InterPro" id="IPR002347">
    <property type="entry name" value="SDR_fam"/>
</dbReference>
<comment type="similarity">
    <text evidence="1">Belongs to the short-chain dehydrogenases/reductases (SDR) family.</text>
</comment>
<gene>
    <name evidence="4" type="ORF">SAMN06295920_104349</name>
</gene>
<dbReference type="InterPro" id="IPR057326">
    <property type="entry name" value="KR_dom"/>
</dbReference>
<name>A0A1T5CVX5_9SPHN</name>
<proteinExistence type="inferred from homology"/>
<dbReference type="GO" id="GO:0016616">
    <property type="term" value="F:oxidoreductase activity, acting on the CH-OH group of donors, NAD or NADP as acceptor"/>
    <property type="evidence" value="ECO:0007669"/>
    <property type="project" value="UniProtKB-ARBA"/>
</dbReference>
<keyword evidence="2" id="KW-0560">Oxidoreductase</keyword>
<reference evidence="5" key="1">
    <citation type="submission" date="2017-02" db="EMBL/GenBank/DDBJ databases">
        <authorList>
            <person name="Varghese N."/>
            <person name="Submissions S."/>
        </authorList>
    </citation>
    <scope>NUCLEOTIDE SEQUENCE [LARGE SCALE GENOMIC DNA]</scope>
    <source>
        <strain evidence="5">UM2</strain>
    </source>
</reference>